<feature type="transmembrane region" description="Helical" evidence="1">
    <location>
        <begin position="106"/>
        <end position="124"/>
    </location>
</feature>
<sequence>MQRTIYDFLYRKYELAGVEGGKNTALRSRFAEGMKLYWGVKLAAVAVYIGLFIYFVGSDRYLPSETYWFIGGVAASLILITLAYMNVFTAWFAIMLGKHRMWFDRLLIITGLVLCIKLPVYTFGQSAADLHGLRQSLVLPGILMIAMGVYRKVHYKQTKVVHLCAAVSVVISAGILASYPLDMIGRSVYLGFILLLNAGFIVDLIVYYGLHYKSKRISR</sequence>
<comment type="caution">
    <text evidence="2">The sequence shown here is derived from an EMBL/GenBank/DDBJ whole genome shotgun (WGS) entry which is preliminary data.</text>
</comment>
<gene>
    <name evidence="2" type="ORF">H8B09_19095</name>
</gene>
<feature type="transmembrane region" description="Helical" evidence="1">
    <location>
        <begin position="68"/>
        <end position="94"/>
    </location>
</feature>
<feature type="transmembrane region" description="Helical" evidence="1">
    <location>
        <begin position="36"/>
        <end position="56"/>
    </location>
</feature>
<reference evidence="2 3" key="1">
    <citation type="submission" date="2020-09" db="EMBL/GenBank/DDBJ databases">
        <title>Paenibacillus sp. strain PR3 16S rRNA gene Genome sequencing and assembly.</title>
        <authorList>
            <person name="Kim J."/>
        </authorList>
    </citation>
    <scope>NUCLEOTIDE SEQUENCE [LARGE SCALE GENOMIC DNA]</scope>
    <source>
        <strain evidence="2 3">PR3</strain>
    </source>
</reference>
<keyword evidence="3" id="KW-1185">Reference proteome</keyword>
<dbReference type="EMBL" id="JACXZA010000005">
    <property type="protein sequence ID" value="MBD3920881.1"/>
    <property type="molecule type" value="Genomic_DNA"/>
</dbReference>
<keyword evidence="1" id="KW-0472">Membrane</keyword>
<organism evidence="2 3">
    <name type="scientific">Paenibacillus terricola</name>
    <dbReference type="NCBI Taxonomy" id="2763503"/>
    <lineage>
        <taxon>Bacteria</taxon>
        <taxon>Bacillati</taxon>
        <taxon>Bacillota</taxon>
        <taxon>Bacilli</taxon>
        <taxon>Bacillales</taxon>
        <taxon>Paenibacillaceae</taxon>
        <taxon>Paenibacillus</taxon>
    </lineage>
</organism>
<dbReference type="RefSeq" id="WP_191205194.1">
    <property type="nucleotide sequence ID" value="NZ_JACXZA010000005.1"/>
</dbReference>
<keyword evidence="1" id="KW-1133">Transmembrane helix</keyword>
<proteinExistence type="predicted"/>
<feature type="transmembrane region" description="Helical" evidence="1">
    <location>
        <begin position="136"/>
        <end position="153"/>
    </location>
</feature>
<evidence type="ECO:0000313" key="2">
    <source>
        <dbReference type="EMBL" id="MBD3920881.1"/>
    </source>
</evidence>
<feature type="transmembrane region" description="Helical" evidence="1">
    <location>
        <begin position="187"/>
        <end position="210"/>
    </location>
</feature>
<feature type="transmembrane region" description="Helical" evidence="1">
    <location>
        <begin position="160"/>
        <end position="181"/>
    </location>
</feature>
<dbReference type="Proteomes" id="UP000609346">
    <property type="component" value="Unassembled WGS sequence"/>
</dbReference>
<name>A0ABR8N043_9BACL</name>
<protein>
    <submittedName>
        <fullName evidence="2">Uncharacterized protein</fullName>
    </submittedName>
</protein>
<evidence type="ECO:0000256" key="1">
    <source>
        <dbReference type="SAM" id="Phobius"/>
    </source>
</evidence>
<evidence type="ECO:0000313" key="3">
    <source>
        <dbReference type="Proteomes" id="UP000609346"/>
    </source>
</evidence>
<accession>A0ABR8N043</accession>
<keyword evidence="1" id="KW-0812">Transmembrane</keyword>